<evidence type="ECO:0000313" key="7">
    <source>
        <dbReference type="Proteomes" id="UP000886860"/>
    </source>
</evidence>
<dbReference type="GO" id="GO:0046872">
    <property type="term" value="F:metal ion binding"/>
    <property type="evidence" value="ECO:0007669"/>
    <property type="project" value="UniProtKB-KW"/>
</dbReference>
<dbReference type="Pfam" id="PF00753">
    <property type="entry name" value="Lactamase_B"/>
    <property type="match status" value="1"/>
</dbReference>
<gene>
    <name evidence="6" type="ORF">IAB60_04475</name>
</gene>
<dbReference type="GO" id="GO:0016787">
    <property type="term" value="F:hydrolase activity"/>
    <property type="evidence" value="ECO:0007669"/>
    <property type="project" value="UniProtKB-KW"/>
</dbReference>
<organism evidence="6 7">
    <name type="scientific">Candidatus Caccovicinus merdipullorum</name>
    <dbReference type="NCBI Taxonomy" id="2840724"/>
    <lineage>
        <taxon>Bacteria</taxon>
        <taxon>Bacillati</taxon>
        <taxon>Bacillota</taxon>
        <taxon>Clostridia</taxon>
        <taxon>Eubacteriales</taxon>
        <taxon>Candidatus Caccovicinus</taxon>
    </lineage>
</organism>
<comment type="cofactor">
    <cofactor evidence="1">
        <name>Zn(2+)</name>
        <dbReference type="ChEBI" id="CHEBI:29105"/>
    </cofactor>
</comment>
<reference evidence="6" key="1">
    <citation type="submission" date="2020-10" db="EMBL/GenBank/DDBJ databases">
        <authorList>
            <person name="Gilroy R."/>
        </authorList>
    </citation>
    <scope>NUCLEOTIDE SEQUENCE</scope>
    <source>
        <strain evidence="6">CHK123-3438</strain>
    </source>
</reference>
<dbReference type="SUPFAM" id="SSF56281">
    <property type="entry name" value="Metallo-hydrolase/oxidoreductase"/>
    <property type="match status" value="1"/>
</dbReference>
<evidence type="ECO:0000256" key="3">
    <source>
        <dbReference type="ARBA" id="ARBA00022801"/>
    </source>
</evidence>
<evidence type="ECO:0000256" key="1">
    <source>
        <dbReference type="ARBA" id="ARBA00001947"/>
    </source>
</evidence>
<keyword evidence="2" id="KW-0479">Metal-binding</keyword>
<feature type="domain" description="Metallo-beta-lactamase" evidence="5">
    <location>
        <begin position="42"/>
        <end position="236"/>
    </location>
</feature>
<dbReference type="PANTHER" id="PTHR46233:SF3">
    <property type="entry name" value="HYDROXYACYLGLUTATHIONE HYDROLASE GLOC"/>
    <property type="match status" value="1"/>
</dbReference>
<dbReference type="SMART" id="SM00849">
    <property type="entry name" value="Lactamase_B"/>
    <property type="match status" value="1"/>
</dbReference>
<sequence>MSFRCTKPTPEPVKTLAYEPWRLAADPFQVSPRTWYVAGQTWAGCYLIDTGDGLILIDTAIPESLYLMVDSIYCAGFCPKDIKKILLSHAHFDHMGGAAAMKALTGAKIYMSREDAEFYRSCPEETMVLDADSHPQNFQVDEYYSDDEPVCLGDISIRTVLTPGHTVGCTSFFWEEKNPVNGQIYQIAMHGGVGANTMNDRYYASSRYLTPDLRARFLADEEKLAAIHVDIALPSHPNQIEIMDRAGQYTHESQPYLDDTVWADFLHERVRQVRELMEKEEPDKAESK</sequence>
<evidence type="ECO:0000259" key="5">
    <source>
        <dbReference type="SMART" id="SM00849"/>
    </source>
</evidence>
<proteinExistence type="predicted"/>
<dbReference type="AlphaFoldDB" id="A0A9D1KFJ3"/>
<evidence type="ECO:0000256" key="4">
    <source>
        <dbReference type="ARBA" id="ARBA00022833"/>
    </source>
</evidence>
<accession>A0A9D1KFJ3</accession>
<dbReference type="PANTHER" id="PTHR46233">
    <property type="entry name" value="HYDROXYACYLGLUTATHIONE HYDROLASE GLOC"/>
    <property type="match status" value="1"/>
</dbReference>
<evidence type="ECO:0000313" key="6">
    <source>
        <dbReference type="EMBL" id="HIT41351.1"/>
    </source>
</evidence>
<dbReference type="EMBL" id="DVKS01000072">
    <property type="protein sequence ID" value="HIT41351.1"/>
    <property type="molecule type" value="Genomic_DNA"/>
</dbReference>
<comment type="caution">
    <text evidence="6">The sequence shown here is derived from an EMBL/GenBank/DDBJ whole genome shotgun (WGS) entry which is preliminary data.</text>
</comment>
<reference evidence="6" key="2">
    <citation type="journal article" date="2021" name="PeerJ">
        <title>Extensive microbial diversity within the chicken gut microbiome revealed by metagenomics and culture.</title>
        <authorList>
            <person name="Gilroy R."/>
            <person name="Ravi A."/>
            <person name="Getino M."/>
            <person name="Pursley I."/>
            <person name="Horton D.L."/>
            <person name="Alikhan N.F."/>
            <person name="Baker D."/>
            <person name="Gharbi K."/>
            <person name="Hall N."/>
            <person name="Watson M."/>
            <person name="Adriaenssens E.M."/>
            <person name="Foster-Nyarko E."/>
            <person name="Jarju S."/>
            <person name="Secka A."/>
            <person name="Antonio M."/>
            <person name="Oren A."/>
            <person name="Chaudhuri R.R."/>
            <person name="La Ragione R."/>
            <person name="Hildebrand F."/>
            <person name="Pallen M.J."/>
        </authorList>
    </citation>
    <scope>NUCLEOTIDE SEQUENCE</scope>
    <source>
        <strain evidence="6">CHK123-3438</strain>
    </source>
</reference>
<dbReference type="InterPro" id="IPR036866">
    <property type="entry name" value="RibonucZ/Hydroxyglut_hydro"/>
</dbReference>
<evidence type="ECO:0000256" key="2">
    <source>
        <dbReference type="ARBA" id="ARBA00022723"/>
    </source>
</evidence>
<protein>
    <submittedName>
        <fullName evidence="6">MBL fold metallo-hydrolase</fullName>
    </submittedName>
</protein>
<keyword evidence="3" id="KW-0378">Hydrolase</keyword>
<keyword evidence="4" id="KW-0862">Zinc</keyword>
<dbReference type="Proteomes" id="UP000886860">
    <property type="component" value="Unassembled WGS sequence"/>
</dbReference>
<name>A0A9D1KFJ3_9FIRM</name>
<dbReference type="InterPro" id="IPR001279">
    <property type="entry name" value="Metallo-B-lactamas"/>
</dbReference>
<dbReference type="InterPro" id="IPR051453">
    <property type="entry name" value="MBL_Glyoxalase_II"/>
</dbReference>
<dbReference type="Gene3D" id="3.60.15.10">
    <property type="entry name" value="Ribonuclease Z/Hydroxyacylglutathione hydrolase-like"/>
    <property type="match status" value="1"/>
</dbReference>